<dbReference type="GO" id="GO:0051301">
    <property type="term" value="P:cell division"/>
    <property type="evidence" value="ECO:0007669"/>
    <property type="project" value="InterPro"/>
</dbReference>
<dbReference type="UniPathway" id="UPA00219"/>
<name>A0A1J5TSQ9_9ZZZZ</name>
<dbReference type="GO" id="GO:0008764">
    <property type="term" value="F:UDP-N-acetylmuramoylalanine-D-glutamate ligase activity"/>
    <property type="evidence" value="ECO:0007669"/>
    <property type="project" value="UniProtKB-EC"/>
</dbReference>
<dbReference type="EMBL" id="MLJW01000001">
    <property type="protein sequence ID" value="OIR19272.1"/>
    <property type="molecule type" value="Genomic_DNA"/>
</dbReference>
<dbReference type="SUPFAM" id="SSF51984">
    <property type="entry name" value="MurCD N-terminal domain"/>
    <property type="match status" value="1"/>
</dbReference>
<keyword evidence="6" id="KW-0067">ATP-binding</keyword>
<comment type="caution">
    <text evidence="9">The sequence shown here is derived from an EMBL/GenBank/DDBJ whole genome shotgun (WGS) entry which is preliminary data.</text>
</comment>
<evidence type="ECO:0000256" key="6">
    <source>
        <dbReference type="ARBA" id="ARBA00022840"/>
    </source>
</evidence>
<dbReference type="EC" id="6.3.2.9" evidence="9"/>
<feature type="domain" description="Mur ligase C-terminal" evidence="7">
    <location>
        <begin position="318"/>
        <end position="431"/>
    </location>
</feature>
<dbReference type="GO" id="GO:0005524">
    <property type="term" value="F:ATP binding"/>
    <property type="evidence" value="ECO:0007669"/>
    <property type="project" value="UniProtKB-KW"/>
</dbReference>
<evidence type="ECO:0000256" key="3">
    <source>
        <dbReference type="ARBA" id="ARBA00022490"/>
    </source>
</evidence>
<dbReference type="Gene3D" id="3.90.190.20">
    <property type="entry name" value="Mur ligase, C-terminal domain"/>
    <property type="match status" value="1"/>
</dbReference>
<dbReference type="GO" id="GO:0008360">
    <property type="term" value="P:regulation of cell shape"/>
    <property type="evidence" value="ECO:0007669"/>
    <property type="project" value="InterPro"/>
</dbReference>
<protein>
    <submittedName>
        <fullName evidence="9">UDP-N-acetylmuramoylalanine--D-glutamate ligase</fullName>
        <ecNumber evidence="9">6.3.2.9</ecNumber>
    </submittedName>
</protein>
<evidence type="ECO:0000259" key="8">
    <source>
        <dbReference type="Pfam" id="PF08245"/>
    </source>
</evidence>
<dbReference type="InterPro" id="IPR036565">
    <property type="entry name" value="Mur-like_cat_sf"/>
</dbReference>
<dbReference type="HAMAP" id="MF_00639">
    <property type="entry name" value="MurD"/>
    <property type="match status" value="1"/>
</dbReference>
<dbReference type="SUPFAM" id="SSF53244">
    <property type="entry name" value="MurD-like peptide ligases, peptide-binding domain"/>
    <property type="match status" value="1"/>
</dbReference>
<evidence type="ECO:0000256" key="4">
    <source>
        <dbReference type="ARBA" id="ARBA00022598"/>
    </source>
</evidence>
<dbReference type="Pfam" id="PF08245">
    <property type="entry name" value="Mur_ligase_M"/>
    <property type="match status" value="1"/>
</dbReference>
<keyword evidence="4 9" id="KW-0436">Ligase</keyword>
<dbReference type="Gene3D" id="3.40.1190.10">
    <property type="entry name" value="Mur-like, catalytic domain"/>
    <property type="match status" value="1"/>
</dbReference>
<dbReference type="InterPro" id="IPR013221">
    <property type="entry name" value="Mur_ligase_cen"/>
</dbReference>
<dbReference type="Pfam" id="PF21799">
    <property type="entry name" value="MurD-like_N"/>
    <property type="match status" value="1"/>
</dbReference>
<organism evidence="9">
    <name type="scientific">mine drainage metagenome</name>
    <dbReference type="NCBI Taxonomy" id="410659"/>
    <lineage>
        <taxon>unclassified sequences</taxon>
        <taxon>metagenomes</taxon>
        <taxon>ecological metagenomes</taxon>
    </lineage>
</organism>
<dbReference type="GO" id="GO:0005737">
    <property type="term" value="C:cytoplasm"/>
    <property type="evidence" value="ECO:0007669"/>
    <property type="project" value="UniProtKB-SubCell"/>
</dbReference>
<evidence type="ECO:0000256" key="1">
    <source>
        <dbReference type="ARBA" id="ARBA00004496"/>
    </source>
</evidence>
<keyword evidence="5" id="KW-0547">Nucleotide-binding</keyword>
<evidence type="ECO:0000259" key="7">
    <source>
        <dbReference type="Pfam" id="PF02875"/>
    </source>
</evidence>
<accession>A0A1J5TSQ9</accession>
<evidence type="ECO:0000256" key="2">
    <source>
        <dbReference type="ARBA" id="ARBA00004752"/>
    </source>
</evidence>
<dbReference type="GO" id="GO:0009252">
    <property type="term" value="P:peptidoglycan biosynthetic process"/>
    <property type="evidence" value="ECO:0007669"/>
    <property type="project" value="UniProtKB-UniPathway"/>
</dbReference>
<dbReference type="Pfam" id="PF02875">
    <property type="entry name" value="Mur_ligase_C"/>
    <property type="match status" value="1"/>
</dbReference>
<evidence type="ECO:0000313" key="9">
    <source>
        <dbReference type="EMBL" id="OIR19272.1"/>
    </source>
</evidence>
<dbReference type="NCBIfam" id="TIGR01087">
    <property type="entry name" value="murD"/>
    <property type="match status" value="1"/>
</dbReference>
<gene>
    <name evidence="9" type="primary">murD_1</name>
    <name evidence="9" type="ORF">GALL_01520</name>
</gene>
<comment type="pathway">
    <text evidence="2">Cell wall biogenesis; peptidoglycan biosynthesis.</text>
</comment>
<dbReference type="AlphaFoldDB" id="A0A1J5TSQ9"/>
<feature type="domain" description="Mur ligase central" evidence="8">
    <location>
        <begin position="120"/>
        <end position="295"/>
    </location>
</feature>
<evidence type="ECO:0000256" key="5">
    <source>
        <dbReference type="ARBA" id="ARBA00022741"/>
    </source>
</evidence>
<dbReference type="InterPro" id="IPR004101">
    <property type="entry name" value="Mur_ligase_C"/>
</dbReference>
<reference evidence="9" key="1">
    <citation type="submission" date="2016-10" db="EMBL/GenBank/DDBJ databases">
        <title>Sequence of Gallionella enrichment culture.</title>
        <authorList>
            <person name="Poehlein A."/>
            <person name="Muehling M."/>
            <person name="Daniel R."/>
        </authorList>
    </citation>
    <scope>NUCLEOTIDE SEQUENCE</scope>
</reference>
<sequence length="464" mass="49119">MNELRGQSVLVLGLGETGLSLARYLGAQGARLRVADSRNAPPGVAILRSELPQAEVHCGPFGDALLHGIDRIAISPGVPMADPLVQRAIAHGIPVEGDIELLAQQLATNDYRRTTKVIAITGANGKTTTTSMVGAMCAAAGLDTQVAGNISPAVLDALRNRDRQPQVWVLELSSFQLETTCTLDADAAAVLNVTEDHLDRYDSMDAYAAAKARIFQGNGVQVVNRDDARSVAMRIAGRRQASFGLNPPPNDRDWGITSEGAITWLVQGGRKIMRADELQVSGLHNVANALAALALCRALDIPLAPLVDALRAFKGLPHRVERIAEVQGITYYDDSKGTNVGATEAALKGLGRPAVVIMGGDGKGQDFSPLREAVARHARAVVLIGRDAPLIERAIAGCGKPILKALDMDEAVSIAAANAQPGDAVLMSPACASFDMYKNYLHRAEVFIAAVKKLEMEAACSARH</sequence>
<dbReference type="InterPro" id="IPR005762">
    <property type="entry name" value="MurD"/>
</dbReference>
<dbReference type="SUPFAM" id="SSF53623">
    <property type="entry name" value="MurD-like peptide ligases, catalytic domain"/>
    <property type="match status" value="1"/>
</dbReference>
<dbReference type="InterPro" id="IPR036615">
    <property type="entry name" value="Mur_ligase_C_dom_sf"/>
</dbReference>
<dbReference type="PANTHER" id="PTHR43692:SF1">
    <property type="entry name" value="UDP-N-ACETYLMURAMOYLALANINE--D-GLUTAMATE LIGASE"/>
    <property type="match status" value="1"/>
</dbReference>
<proteinExistence type="inferred from homology"/>
<comment type="subcellular location">
    <subcellularLocation>
        <location evidence="1">Cytoplasm</location>
    </subcellularLocation>
</comment>
<keyword evidence="3" id="KW-0963">Cytoplasm</keyword>
<dbReference type="Gene3D" id="3.40.50.720">
    <property type="entry name" value="NAD(P)-binding Rossmann-like Domain"/>
    <property type="match status" value="1"/>
</dbReference>
<dbReference type="PANTHER" id="PTHR43692">
    <property type="entry name" value="UDP-N-ACETYLMURAMOYLALANINE--D-GLUTAMATE LIGASE"/>
    <property type="match status" value="1"/>
</dbReference>